<sequence length="1030" mass="111483">MASSSSTPLVGPTSQPTIGERSGIPMVASTASTEAVVAAPVVRSSAPGEVTPVAPSSFSDETGDPREGFVFPLVDPWYESSPLFPCKSLDFSLPVEDWDWTVTGSKVAVDRAWVPSLDEISKLLIQKGDIQQVPIDFDFPCAASKDWDTEALREVLRRWCPSTHTFFFSWGELTVTPEDIANHWMLPILGEHSFSNIKLFAEEEEVAAALRRQSSTRLSGWPSLFVHCEEVPIRCAAFVLYWLYRFPDFRNNLPLVYHWVGLKNRNYDLVAALDFEENVLLRPYGDDYPDFSYVSIFSRFYQLISLIHDLRVDDYRSLAYLSTVSLGWLPFLSSTGVSFIPYCPQRVKKQFGLDQDVPVGPQETITSTLDLSPFIKSSAFAHWKGEINRIMVPSGHRFGFNTSSMNAYWQRLIQSMVEYVSVGRGDKAPISIHRKPLTSNPCLAPPSQSAISYGNSQKLGFAEWDEARGSWIAFTIHLPERWKNSVNIVEECLIMPSKRGKGSKRDAPVDLAGEKASKKPAPSPKKTPPKKIKAGKKSKSTTSVSTPGKKSTTAPIETPIESTATPSKAKSVGASLSKKKSSKKSKRSVIPPLLSGATSRTRSKSGFKGTHKSGRSGDTVVDVEDSDTVADNVPTSSFGGSAPLTAAIDQDEDLGKGVADSFEADVGSTEGGHSVPGDSFFDAIPDSVPEEGMMFAGSTADADDIPEATKLNIKSADLVRDDLAIVAHAGHFSGHGRDGDDAVDSDAVPLSFSVPQTVLTSGVTRSGAFIASIMEGVSLFGATPRLSVIPAGGFVILASRITSDVPSVADQVLISEEVHAQGFVGSGSMVDLGVIPETSSNVNSAADHGMQAEGSGALAAATPIDREHLDNIDLVTPHLVLRGIDCAVVRCLGRLDRVIALSSHRLGTGEAMHIPEEDEDVGIIGVVTISSPPRSTVGVGSSVGVGSVFEEVVDFFKEFDRRTPNPHPERHFWEFNGALAPFGDFWIPSDCVPYLQRLTLEHDHPFARLFGRADSLSRGDDIYGRGGSWI</sequence>
<organism evidence="3">
    <name type="scientific">Fagus sylvatica</name>
    <name type="common">Beechnut</name>
    <dbReference type="NCBI Taxonomy" id="28930"/>
    <lineage>
        <taxon>Eukaryota</taxon>
        <taxon>Viridiplantae</taxon>
        <taxon>Streptophyta</taxon>
        <taxon>Embryophyta</taxon>
        <taxon>Tracheophyta</taxon>
        <taxon>Spermatophyta</taxon>
        <taxon>Magnoliopsida</taxon>
        <taxon>eudicotyledons</taxon>
        <taxon>Gunneridae</taxon>
        <taxon>Pentapetalae</taxon>
        <taxon>rosids</taxon>
        <taxon>fabids</taxon>
        <taxon>Fagales</taxon>
        <taxon>Fagaceae</taxon>
        <taxon>Fagus</taxon>
    </lineage>
</organism>
<dbReference type="PANTHER" id="PTHR46033:SF80">
    <property type="entry name" value="PROTEIN MAIN-LIKE 2-LIKE"/>
    <property type="match status" value="1"/>
</dbReference>
<evidence type="ECO:0000313" key="3">
    <source>
        <dbReference type="EMBL" id="SPC85105.1"/>
    </source>
</evidence>
<dbReference type="PANTHER" id="PTHR46033">
    <property type="entry name" value="PROTEIN MAIN-LIKE 2"/>
    <property type="match status" value="1"/>
</dbReference>
<dbReference type="GO" id="GO:0010073">
    <property type="term" value="P:meristem maintenance"/>
    <property type="evidence" value="ECO:0007669"/>
    <property type="project" value="InterPro"/>
</dbReference>
<dbReference type="AlphaFoldDB" id="A0A2N9FDC8"/>
<feature type="compositionally biased region" description="Basic residues" evidence="1">
    <location>
        <begin position="527"/>
        <end position="539"/>
    </location>
</feature>
<feature type="domain" description="Aminotransferase-like plant mobile" evidence="2">
    <location>
        <begin position="148"/>
        <end position="245"/>
    </location>
</feature>
<dbReference type="EMBL" id="OIVN01000757">
    <property type="protein sequence ID" value="SPC85105.1"/>
    <property type="molecule type" value="Genomic_DNA"/>
</dbReference>
<protein>
    <recommendedName>
        <fullName evidence="2">Aminotransferase-like plant mobile domain-containing protein</fullName>
    </recommendedName>
</protein>
<dbReference type="InterPro" id="IPR019557">
    <property type="entry name" value="AminoTfrase-like_pln_mobile"/>
</dbReference>
<feature type="region of interest" description="Disordered" evidence="1">
    <location>
        <begin position="498"/>
        <end position="620"/>
    </location>
</feature>
<dbReference type="InterPro" id="IPR044824">
    <property type="entry name" value="MAIN-like"/>
</dbReference>
<proteinExistence type="predicted"/>
<feature type="compositionally biased region" description="Basic residues" evidence="1">
    <location>
        <begin position="577"/>
        <end position="587"/>
    </location>
</feature>
<feature type="compositionally biased region" description="Polar residues" evidence="1">
    <location>
        <begin position="1"/>
        <end position="17"/>
    </location>
</feature>
<feature type="compositionally biased region" description="Low complexity" evidence="1">
    <location>
        <begin position="567"/>
        <end position="576"/>
    </location>
</feature>
<name>A0A2N9FDC8_FAGSY</name>
<reference evidence="3" key="1">
    <citation type="submission" date="2018-02" db="EMBL/GenBank/DDBJ databases">
        <authorList>
            <person name="Cohen D.B."/>
            <person name="Kent A.D."/>
        </authorList>
    </citation>
    <scope>NUCLEOTIDE SEQUENCE</scope>
</reference>
<feature type="region of interest" description="Disordered" evidence="1">
    <location>
        <begin position="1"/>
        <end position="24"/>
    </location>
</feature>
<accession>A0A2N9FDC8</accession>
<feature type="compositionally biased region" description="Low complexity" evidence="1">
    <location>
        <begin position="540"/>
        <end position="553"/>
    </location>
</feature>
<dbReference type="Pfam" id="PF10536">
    <property type="entry name" value="PMD"/>
    <property type="match status" value="1"/>
</dbReference>
<feature type="compositionally biased region" description="Basic and acidic residues" evidence="1">
    <location>
        <begin position="503"/>
        <end position="517"/>
    </location>
</feature>
<feature type="compositionally biased region" description="Basic residues" evidence="1">
    <location>
        <begin position="601"/>
        <end position="614"/>
    </location>
</feature>
<evidence type="ECO:0000256" key="1">
    <source>
        <dbReference type="SAM" id="MobiDB-lite"/>
    </source>
</evidence>
<gene>
    <name evidence="3" type="ORF">FSB_LOCUS12987</name>
</gene>
<evidence type="ECO:0000259" key="2">
    <source>
        <dbReference type="Pfam" id="PF10536"/>
    </source>
</evidence>